<reference evidence="3 4" key="1">
    <citation type="journal article" date="2013" name="Nat. Genet.">
        <title>The genome of the hydatid tapeworm Echinococcus granulosus.</title>
        <authorList>
            <person name="Zheng H."/>
            <person name="Zhang W."/>
            <person name="Zhang L."/>
            <person name="Zhang Z."/>
            <person name="Li J."/>
            <person name="Lu G."/>
            <person name="Zhu Y."/>
            <person name="Wang Y."/>
            <person name="Huang Y."/>
            <person name="Liu J."/>
            <person name="Kang H."/>
            <person name="Chen J."/>
            <person name="Wang L."/>
            <person name="Chen A."/>
            <person name="Yu S."/>
            <person name="Gao Z."/>
            <person name="Jin L."/>
            <person name="Gu W."/>
            <person name="Wang Z."/>
            <person name="Zhao L."/>
            <person name="Shi B."/>
            <person name="Wen H."/>
            <person name="Lin R."/>
            <person name="Jones M.K."/>
            <person name="Brejova B."/>
            <person name="Vinar T."/>
            <person name="Zhao G."/>
            <person name="McManus D.P."/>
            <person name="Chen Z."/>
            <person name="Zhou Y."/>
            <person name="Wang S."/>
        </authorList>
    </citation>
    <scope>NUCLEOTIDE SEQUENCE [LARGE SCALE GENOMIC DNA]</scope>
</reference>
<feature type="region of interest" description="Disordered" evidence="2">
    <location>
        <begin position="60"/>
        <end position="83"/>
    </location>
</feature>
<feature type="coiled-coil region" evidence="1">
    <location>
        <begin position="947"/>
        <end position="985"/>
    </location>
</feature>
<dbReference type="Pfam" id="PF10174">
    <property type="entry name" value="Cast"/>
    <property type="match status" value="1"/>
</dbReference>
<dbReference type="AlphaFoldDB" id="W6UN92"/>
<dbReference type="GO" id="GO:0000785">
    <property type="term" value="C:chromatin"/>
    <property type="evidence" value="ECO:0007669"/>
    <property type="project" value="TreeGrafter"/>
</dbReference>
<dbReference type="Proteomes" id="UP000019149">
    <property type="component" value="Unassembled WGS sequence"/>
</dbReference>
<dbReference type="CTD" id="36337859"/>
<comment type="caution">
    <text evidence="3">The sequence shown here is derived from an EMBL/GenBank/DDBJ whole genome shotgun (WGS) entry which is preliminary data.</text>
</comment>
<keyword evidence="4" id="KW-1185">Reference proteome</keyword>
<feature type="coiled-coil region" evidence="1">
    <location>
        <begin position="463"/>
        <end position="546"/>
    </location>
</feature>
<dbReference type="PANTHER" id="PTHR43941">
    <property type="entry name" value="STRUCTURAL MAINTENANCE OF CHROMOSOMES PROTEIN 2"/>
    <property type="match status" value="1"/>
</dbReference>
<gene>
    <name evidence="3" type="ORF">EGR_02144</name>
</gene>
<dbReference type="GeneID" id="36337859"/>
<feature type="compositionally biased region" description="Basic and acidic residues" evidence="2">
    <location>
        <begin position="70"/>
        <end position="83"/>
    </location>
</feature>
<dbReference type="EMBL" id="APAU02000009">
    <property type="protein sequence ID" value="EUB63050.1"/>
    <property type="molecule type" value="Genomic_DNA"/>
</dbReference>
<dbReference type="OMA" id="ENDCSHQ"/>
<dbReference type="OrthoDB" id="2019763at2759"/>
<dbReference type="GO" id="GO:0000793">
    <property type="term" value="C:condensed chromosome"/>
    <property type="evidence" value="ECO:0007669"/>
    <property type="project" value="TreeGrafter"/>
</dbReference>
<protein>
    <submittedName>
        <fullName evidence="3">ELKS/RAB6-interacting/CAST family member</fullName>
    </submittedName>
</protein>
<dbReference type="GO" id="GO:0003682">
    <property type="term" value="F:chromatin binding"/>
    <property type="evidence" value="ECO:0007669"/>
    <property type="project" value="TreeGrafter"/>
</dbReference>
<dbReference type="KEGG" id="egl:EGR_02144"/>
<evidence type="ECO:0000313" key="3">
    <source>
        <dbReference type="EMBL" id="EUB63050.1"/>
    </source>
</evidence>
<feature type="compositionally biased region" description="Polar residues" evidence="2">
    <location>
        <begin position="60"/>
        <end position="69"/>
    </location>
</feature>
<feature type="coiled-coil region" evidence="1">
    <location>
        <begin position="694"/>
        <end position="767"/>
    </location>
</feature>
<organism evidence="3 4">
    <name type="scientific">Echinococcus granulosus</name>
    <name type="common">Hydatid tapeworm</name>
    <dbReference type="NCBI Taxonomy" id="6210"/>
    <lineage>
        <taxon>Eukaryota</taxon>
        <taxon>Metazoa</taxon>
        <taxon>Spiralia</taxon>
        <taxon>Lophotrochozoa</taxon>
        <taxon>Platyhelminthes</taxon>
        <taxon>Cestoda</taxon>
        <taxon>Eucestoda</taxon>
        <taxon>Cyclophyllidea</taxon>
        <taxon>Taeniidae</taxon>
        <taxon>Echinococcus</taxon>
        <taxon>Echinococcus granulosus group</taxon>
    </lineage>
</organism>
<feature type="coiled-coil region" evidence="1">
    <location>
        <begin position="389"/>
        <end position="437"/>
    </location>
</feature>
<feature type="coiled-coil region" evidence="1">
    <location>
        <begin position="574"/>
        <end position="643"/>
    </location>
</feature>
<accession>W6UN92</accession>
<sequence length="986" mass="112003">MKYAKTVAELESQVNHYMESASKLQSEVDRLLNMIRTCDSDKLDKDNQIHELEEQLHEAQNQIGSLKRSQQADRKKNSQVLDEARQRADTFQNDAELLKNVIAEKEVRVRELEQALRESVRLTAEREAHVASREDSTRQLEHQFQGYIPELERLCRTNQEANLRIAALVKLVQGDEEHLTEQDKSALATFPLYPSLAHKTAVSTGPLAKTQTRLGHPSVPGAGQTGFLAPGGSISPHLSGSAFHLIGSSSATAAATAATLTAGGINLPMQSADSILLGRLLHEKETMLQQQLQDLTRLRFQNSEMEVRIKSLQRELDNKTSRLNALEVAQTSLQERENELIRVQRTQTKLNSDLESLQKKYHTVIGQLTEKSDRLQQMGRDCARQKVESANAKKKTHSLESELKSLREEITYKDERLRQLQVQHAEELSRMRSVQQEQGSRLNHLQLTIDEKDHEFKTVQGDLDKTKSDLEYTKNRLQEVETERTQINNELAEKVDKLRTLELECESRADEMARLQSSLEESKSKASILQKRADEQEQRLRKIENENVEFPQTPSAEVEELHLAVKHLKGELGRKNSQEQMSALNQSLNEMNIQNEGLQREVQQSSGRIQELTRQLRETQTNCDSIAIQRDNLQNRLEQLQQSGGGMRSYNISGGSYLGRPASVAAGYSDLMLLTTGGTSSGSITTGVQLSRELARLHREQEVMRDQLDTAERSTRQFKQEAEAAKCEATRLREDLRQQQETVKEMKENLRNSKDEAQDQVAFERNQQQRLSYELETIKKELSIRENQFIQLTQKFDQSLKDASDQSQVIKELSRQLEAAKTTQRAAVEVENAHHQAAAWATEQSANAEQSQQDHETMAALKADLQNVMKAKDTAEKRIQKLENDLQNQTKALDVAVEQAHITAEVCPASQSLKKEVDVLKKELDKRDVVITKLEKECQKNGGAAELEKLQAEHARCSQQIQQKQQQLETLMKQLEQQAEEILTTK</sequence>
<proteinExistence type="predicted"/>
<evidence type="ECO:0000313" key="4">
    <source>
        <dbReference type="Proteomes" id="UP000019149"/>
    </source>
</evidence>
<dbReference type="InterPro" id="IPR019323">
    <property type="entry name" value="ELKS/CAST"/>
</dbReference>
<evidence type="ECO:0000256" key="1">
    <source>
        <dbReference type="SAM" id="Coils"/>
    </source>
</evidence>
<feature type="coiled-coil region" evidence="1">
    <location>
        <begin position="295"/>
        <end position="360"/>
    </location>
</feature>
<feature type="coiled-coil region" evidence="1">
    <location>
        <begin position="858"/>
        <end position="899"/>
    </location>
</feature>
<dbReference type="PANTHER" id="PTHR43941:SF1">
    <property type="entry name" value="STRUCTURAL MAINTENANCE OF CHROMOSOMES PROTEIN 2"/>
    <property type="match status" value="1"/>
</dbReference>
<evidence type="ECO:0000256" key="2">
    <source>
        <dbReference type="SAM" id="MobiDB-lite"/>
    </source>
</evidence>
<dbReference type="STRING" id="6210.W6UN92"/>
<keyword evidence="1" id="KW-0175">Coiled coil</keyword>
<dbReference type="GO" id="GO:0000796">
    <property type="term" value="C:condensin complex"/>
    <property type="evidence" value="ECO:0007669"/>
    <property type="project" value="TreeGrafter"/>
</dbReference>
<name>W6UN92_ECHGR</name>
<dbReference type="GO" id="GO:0007076">
    <property type="term" value="P:mitotic chromosome condensation"/>
    <property type="evidence" value="ECO:0007669"/>
    <property type="project" value="TreeGrafter"/>
</dbReference>
<dbReference type="RefSeq" id="XP_024354246.1">
    <property type="nucleotide sequence ID" value="XM_024491393.1"/>
</dbReference>